<dbReference type="Gene3D" id="3.40.1440.10">
    <property type="entry name" value="GIY-YIG endonuclease"/>
    <property type="match status" value="1"/>
</dbReference>
<organism evidence="3 4">
    <name type="scientific">Chryseobacterium gambrini</name>
    <dbReference type="NCBI Taxonomy" id="373672"/>
    <lineage>
        <taxon>Bacteria</taxon>
        <taxon>Pseudomonadati</taxon>
        <taxon>Bacteroidota</taxon>
        <taxon>Flavobacteriia</taxon>
        <taxon>Flavobacteriales</taxon>
        <taxon>Weeksellaceae</taxon>
        <taxon>Chryseobacterium group</taxon>
        <taxon>Chryseobacterium</taxon>
    </lineage>
</organism>
<evidence type="ECO:0000256" key="1">
    <source>
        <dbReference type="ARBA" id="ARBA00007435"/>
    </source>
</evidence>
<dbReference type="InterPro" id="IPR035901">
    <property type="entry name" value="GIY-YIG_endonuc_sf"/>
</dbReference>
<dbReference type="InterPro" id="IPR050190">
    <property type="entry name" value="UPF0213_domain"/>
</dbReference>
<dbReference type="PROSITE" id="PS50164">
    <property type="entry name" value="GIY_YIG"/>
    <property type="match status" value="1"/>
</dbReference>
<keyword evidence="3" id="KW-0378">Hydrolase</keyword>
<dbReference type="SUPFAM" id="SSF82771">
    <property type="entry name" value="GIY-YIG endonuclease"/>
    <property type="match status" value="1"/>
</dbReference>
<dbReference type="Pfam" id="PF01541">
    <property type="entry name" value="GIY-YIG"/>
    <property type="match status" value="1"/>
</dbReference>
<evidence type="ECO:0000259" key="2">
    <source>
        <dbReference type="PROSITE" id="PS50164"/>
    </source>
</evidence>
<feature type="domain" description="GIY-YIG" evidence="2">
    <location>
        <begin position="7"/>
        <end position="85"/>
    </location>
</feature>
<dbReference type="PANTHER" id="PTHR34477:SF5">
    <property type="entry name" value="BSL5627 PROTEIN"/>
    <property type="match status" value="1"/>
</dbReference>
<accession>A0A1N7NDF9</accession>
<protein>
    <submittedName>
        <fullName evidence="3">Putative endonuclease</fullName>
    </submittedName>
</protein>
<dbReference type="CDD" id="cd10448">
    <property type="entry name" value="GIY-YIG_unchar_3"/>
    <property type="match status" value="1"/>
</dbReference>
<proteinExistence type="inferred from homology"/>
<dbReference type="AlphaFoldDB" id="A0A1N7NDF9"/>
<sequence length="102" mass="12624">MKTLKTHNYYVYILTNKIKTVLYTGVTNDLEKRLYWHRNPETIDKSFTFRYKCFYLVYFEHFKDIDVAINREKQIKGWIRSKKESLINEFNPTWKFLNDEIK</sequence>
<evidence type="ECO:0000313" key="3">
    <source>
        <dbReference type="EMBL" id="SIS96332.1"/>
    </source>
</evidence>
<dbReference type="InterPro" id="IPR000305">
    <property type="entry name" value="GIY-YIG_endonuc"/>
</dbReference>
<dbReference type="GO" id="GO:0004519">
    <property type="term" value="F:endonuclease activity"/>
    <property type="evidence" value="ECO:0007669"/>
    <property type="project" value="UniProtKB-KW"/>
</dbReference>
<dbReference type="EMBL" id="FTOV01000004">
    <property type="protein sequence ID" value="SIS96332.1"/>
    <property type="molecule type" value="Genomic_DNA"/>
</dbReference>
<dbReference type="RefSeq" id="WP_076392290.1">
    <property type="nucleotide sequence ID" value="NZ_FTOV01000004.1"/>
</dbReference>
<keyword evidence="3" id="KW-0255">Endonuclease</keyword>
<dbReference type="PANTHER" id="PTHR34477">
    <property type="entry name" value="UPF0213 PROTEIN YHBQ"/>
    <property type="match status" value="1"/>
</dbReference>
<dbReference type="Proteomes" id="UP000185781">
    <property type="component" value="Unassembled WGS sequence"/>
</dbReference>
<name>A0A1N7NDF9_9FLAO</name>
<keyword evidence="3" id="KW-0540">Nuclease</keyword>
<reference evidence="3 4" key="1">
    <citation type="submission" date="2017-01" db="EMBL/GenBank/DDBJ databases">
        <authorList>
            <person name="Mah S.A."/>
            <person name="Swanson W.J."/>
            <person name="Moy G.W."/>
            <person name="Vacquier V.D."/>
        </authorList>
    </citation>
    <scope>NUCLEOTIDE SEQUENCE [LARGE SCALE GENOMIC DNA]</scope>
    <source>
        <strain evidence="3 4">DSM 18014</strain>
    </source>
</reference>
<dbReference type="OrthoDB" id="9807770at2"/>
<dbReference type="STRING" id="373672.SAMN05421785_104182"/>
<dbReference type="SMART" id="SM00465">
    <property type="entry name" value="GIYc"/>
    <property type="match status" value="1"/>
</dbReference>
<evidence type="ECO:0000313" key="4">
    <source>
        <dbReference type="Proteomes" id="UP000185781"/>
    </source>
</evidence>
<gene>
    <name evidence="3" type="ORF">SAMN05421785_104182</name>
</gene>
<comment type="similarity">
    <text evidence="1">Belongs to the UPF0213 family.</text>
</comment>